<sequence>MATSKKTSDPIIQGLSKLIDDPLTDENEKIKYIHKRIYMNYEKKKWINVIEDVNLYQKMTKSKKLEILKIKSEFQQFCHKSRMALIEIADDSDIDDDERERFFFTLCAKNADDFINDNRPFTQLLFISFSDIDRLYYLTKKIKYVPYFYRCDLRRLITNSNNVCIQLKYELISSFMYLSYLFISSAQVLNLYDEYFCTWFDEDDLMISLIIYGSRKSDISLGQTMKEYNELYTRLIE</sequence>
<reference evidence="1" key="1">
    <citation type="submission" date="2021-02" db="EMBL/GenBank/DDBJ databases">
        <authorList>
            <person name="Nowell W R."/>
        </authorList>
    </citation>
    <scope>NUCLEOTIDE SEQUENCE</scope>
</reference>
<protein>
    <submittedName>
        <fullName evidence="1">Uncharacterized protein</fullName>
    </submittedName>
</protein>
<feature type="non-terminal residue" evidence="1">
    <location>
        <position position="1"/>
    </location>
</feature>
<keyword evidence="3" id="KW-1185">Reference proteome</keyword>
<dbReference type="EMBL" id="CAJNOL010007698">
    <property type="protein sequence ID" value="CAF1630587.1"/>
    <property type="molecule type" value="Genomic_DNA"/>
</dbReference>
<accession>A0A816D7E4</accession>
<evidence type="ECO:0000313" key="1">
    <source>
        <dbReference type="EMBL" id="CAF1630578.1"/>
    </source>
</evidence>
<comment type="caution">
    <text evidence="1">The sequence shown here is derived from an EMBL/GenBank/DDBJ whole genome shotgun (WGS) entry which is preliminary data.</text>
</comment>
<evidence type="ECO:0000313" key="2">
    <source>
        <dbReference type="EMBL" id="CAF1630587.1"/>
    </source>
</evidence>
<dbReference type="EMBL" id="CAJNOL010007697">
    <property type="protein sequence ID" value="CAF1630578.1"/>
    <property type="molecule type" value="Genomic_DNA"/>
</dbReference>
<organism evidence="1 3">
    <name type="scientific">Rotaria sordida</name>
    <dbReference type="NCBI Taxonomy" id="392033"/>
    <lineage>
        <taxon>Eukaryota</taxon>
        <taxon>Metazoa</taxon>
        <taxon>Spiralia</taxon>
        <taxon>Gnathifera</taxon>
        <taxon>Rotifera</taxon>
        <taxon>Eurotatoria</taxon>
        <taxon>Bdelloidea</taxon>
        <taxon>Philodinida</taxon>
        <taxon>Philodinidae</taxon>
        <taxon>Rotaria</taxon>
    </lineage>
</organism>
<dbReference type="AlphaFoldDB" id="A0A816D7E4"/>
<dbReference type="Proteomes" id="UP000663870">
    <property type="component" value="Unassembled WGS sequence"/>
</dbReference>
<gene>
    <name evidence="1" type="ORF">JXQ802_LOCUS51743</name>
    <name evidence="2" type="ORF">JXQ802_LOCUS51744</name>
</gene>
<name>A0A816D7E4_9BILA</name>
<evidence type="ECO:0000313" key="3">
    <source>
        <dbReference type="Proteomes" id="UP000663870"/>
    </source>
</evidence>
<proteinExistence type="predicted"/>